<dbReference type="Pfam" id="PF07466">
    <property type="entry name" value="DUF1517"/>
    <property type="match status" value="1"/>
</dbReference>
<dbReference type="AlphaFoldDB" id="A0A7S0S1M2"/>
<dbReference type="PANTHER" id="PTHR33975">
    <property type="entry name" value="MYELIN-ASSOCIATED OLIGODENDROCYTE BASIC PROTEIN"/>
    <property type="match status" value="1"/>
</dbReference>
<name>A0A7S0S1M2_9CHLO</name>
<dbReference type="InterPro" id="IPR010903">
    <property type="entry name" value="DUF1517"/>
</dbReference>
<protein>
    <submittedName>
        <fullName evidence="1">Uncharacterized protein</fullName>
    </submittedName>
</protein>
<evidence type="ECO:0000313" key="1">
    <source>
        <dbReference type="EMBL" id="CAD8693586.1"/>
    </source>
</evidence>
<organism evidence="1">
    <name type="scientific">Chlamydomonas leiostraca</name>
    <dbReference type="NCBI Taxonomy" id="1034604"/>
    <lineage>
        <taxon>Eukaryota</taxon>
        <taxon>Viridiplantae</taxon>
        <taxon>Chlorophyta</taxon>
        <taxon>core chlorophytes</taxon>
        <taxon>Chlorophyceae</taxon>
        <taxon>CS clade</taxon>
        <taxon>Chlamydomonadales</taxon>
        <taxon>Chlamydomonadaceae</taxon>
        <taxon>Chlamydomonas</taxon>
    </lineage>
</organism>
<accession>A0A7S0S1M2</accession>
<gene>
    <name evidence="1" type="ORF">CLEI1391_LOCUS17769</name>
</gene>
<dbReference type="InterPro" id="IPR053023">
    <property type="entry name" value="FLAP_modulator"/>
</dbReference>
<dbReference type="PANTHER" id="PTHR33975:SF2">
    <property type="entry name" value="MYELIN-ASSOCIATED OLIGODENDROCYTE BASIC PROTEIN"/>
    <property type="match status" value="1"/>
</dbReference>
<sequence length="279" mass="30619">MLVKTASGTQRAFTAHKANAAVASVSRMSSAEPASTSCSTSHAAAAARTPMQRMTLSARPDLSCAAAGRPSVFMFGMFGGGQQQQEPEYDDDSCTVMKLQVGVFGDISKWQRDLARLSTLYDTDEEGGLHSILMEVLQMLLRNTEYVAYAASGGKMFEYIEEAESKFNEVSFEERAKFREETLVNVDGRSVRGGSGPASTGDKDLDQWMCITLVLAIERGFKFPKINTLTDLKKAIKYLAGVTEDELLAFELMWTPENEGDSYSKDELLTDYPTMVTLA</sequence>
<dbReference type="EMBL" id="HBFB01031689">
    <property type="protein sequence ID" value="CAD8693586.1"/>
    <property type="molecule type" value="Transcribed_RNA"/>
</dbReference>
<reference evidence="1" key="1">
    <citation type="submission" date="2021-01" db="EMBL/GenBank/DDBJ databases">
        <authorList>
            <person name="Corre E."/>
            <person name="Pelletier E."/>
            <person name="Niang G."/>
            <person name="Scheremetjew M."/>
            <person name="Finn R."/>
            <person name="Kale V."/>
            <person name="Holt S."/>
            <person name="Cochrane G."/>
            <person name="Meng A."/>
            <person name="Brown T."/>
            <person name="Cohen L."/>
        </authorList>
    </citation>
    <scope>NUCLEOTIDE SEQUENCE</scope>
    <source>
        <strain evidence="1">SAG 11-49</strain>
    </source>
</reference>
<proteinExistence type="predicted"/>